<dbReference type="GO" id="GO:0030492">
    <property type="term" value="F:hemoglobin binding"/>
    <property type="evidence" value="ECO:0007669"/>
    <property type="project" value="InterPro"/>
</dbReference>
<evidence type="ECO:0000259" key="10">
    <source>
        <dbReference type="PROSITE" id="PS50978"/>
    </source>
</evidence>
<name>A0A917ARL1_9BACI</name>
<feature type="compositionally biased region" description="Polar residues" evidence="7">
    <location>
        <begin position="165"/>
        <end position="178"/>
    </location>
</feature>
<feature type="transmembrane region" description="Helical" evidence="8">
    <location>
        <begin position="193"/>
        <end position="210"/>
    </location>
</feature>
<dbReference type="InterPro" id="IPR006635">
    <property type="entry name" value="NEAT_dom"/>
</dbReference>
<protein>
    <submittedName>
        <fullName evidence="11">Heme uptake protein IsdC</fullName>
    </submittedName>
</protein>
<sequence>MKRLRTLYTYMLAIVCMMVFTLAPSVQAAAKLEDGTYTINYVIKKADKDSVSMANDYFEKPAKLFVKNGEMKVHVQMNHSAWITEFKGPVGGGFADSKVVSEDKKADKRTVEFNVKDLSQPTPAQIHVTVTSVNYDHDYTIRFAFDEKSAKPVAGTKAVAGEGTKQPSAKAATTTGESKTPVENPETGDSTNVIVFSVLFVSSLIFLISSQKFRRTNKS</sequence>
<evidence type="ECO:0000313" key="12">
    <source>
        <dbReference type="Proteomes" id="UP000605259"/>
    </source>
</evidence>
<feature type="chain" id="PRO_5038078577" evidence="9">
    <location>
        <begin position="29"/>
        <end position="219"/>
    </location>
</feature>
<gene>
    <name evidence="11" type="ORF">GCM10007140_18910</name>
</gene>
<evidence type="ECO:0000256" key="7">
    <source>
        <dbReference type="SAM" id="MobiDB-lite"/>
    </source>
</evidence>
<feature type="domain" description="NEAT" evidence="10">
    <location>
        <begin position="32"/>
        <end position="153"/>
    </location>
</feature>
<evidence type="ECO:0000256" key="9">
    <source>
        <dbReference type="SAM" id="SignalP"/>
    </source>
</evidence>
<keyword evidence="5" id="KW-0408">Iron</keyword>
<keyword evidence="8" id="KW-0472">Membrane</keyword>
<evidence type="ECO:0000256" key="6">
    <source>
        <dbReference type="ARBA" id="ARBA00023088"/>
    </source>
</evidence>
<dbReference type="InterPro" id="IPR050436">
    <property type="entry name" value="IsdA"/>
</dbReference>
<dbReference type="Proteomes" id="UP000605259">
    <property type="component" value="Unassembled WGS sequence"/>
</dbReference>
<evidence type="ECO:0000256" key="8">
    <source>
        <dbReference type="SAM" id="Phobius"/>
    </source>
</evidence>
<evidence type="ECO:0000256" key="3">
    <source>
        <dbReference type="ARBA" id="ARBA00022525"/>
    </source>
</evidence>
<dbReference type="Gene3D" id="2.60.40.1850">
    <property type="match status" value="1"/>
</dbReference>
<comment type="caution">
    <text evidence="11">The sequence shown here is derived from an EMBL/GenBank/DDBJ whole genome shotgun (WGS) entry which is preliminary data.</text>
</comment>
<keyword evidence="8" id="KW-0812">Transmembrane</keyword>
<dbReference type="PANTHER" id="PTHR37824">
    <property type="entry name" value="IRON-REGULATED SURFACE DETERMINANT PROTEIN C"/>
    <property type="match status" value="1"/>
</dbReference>
<dbReference type="AlphaFoldDB" id="A0A917ARL1"/>
<keyword evidence="2" id="KW-0134">Cell wall</keyword>
<dbReference type="CDD" id="cd06920">
    <property type="entry name" value="NEAT"/>
    <property type="match status" value="1"/>
</dbReference>
<evidence type="ECO:0000313" key="11">
    <source>
        <dbReference type="EMBL" id="GGE69054.1"/>
    </source>
</evidence>
<evidence type="ECO:0000256" key="2">
    <source>
        <dbReference type="ARBA" id="ARBA00022512"/>
    </source>
</evidence>
<dbReference type="Pfam" id="PF05031">
    <property type="entry name" value="NEAT"/>
    <property type="match status" value="1"/>
</dbReference>
<evidence type="ECO:0000256" key="5">
    <source>
        <dbReference type="ARBA" id="ARBA00023004"/>
    </source>
</evidence>
<feature type="signal peptide" evidence="9">
    <location>
        <begin position="1"/>
        <end position="28"/>
    </location>
</feature>
<dbReference type="NCBIfam" id="TIGR03656">
    <property type="entry name" value="IsdC"/>
    <property type="match status" value="1"/>
</dbReference>
<dbReference type="GO" id="GO:0015886">
    <property type="term" value="P:heme transport"/>
    <property type="evidence" value="ECO:0007669"/>
    <property type="project" value="InterPro"/>
</dbReference>
<comment type="subcellular location">
    <subcellularLocation>
        <location evidence="1">Secreted</location>
        <location evidence="1">Cell wall</location>
        <topology evidence="1">Peptidoglycan-anchor</topology>
    </subcellularLocation>
</comment>
<keyword evidence="8" id="KW-1133">Transmembrane helix</keyword>
<reference evidence="11" key="1">
    <citation type="journal article" date="2014" name="Int. J. Syst. Evol. Microbiol.">
        <title>Complete genome sequence of Corynebacterium casei LMG S-19264T (=DSM 44701T), isolated from a smear-ripened cheese.</title>
        <authorList>
            <consortium name="US DOE Joint Genome Institute (JGI-PGF)"/>
            <person name="Walter F."/>
            <person name="Albersmeier A."/>
            <person name="Kalinowski J."/>
            <person name="Ruckert C."/>
        </authorList>
    </citation>
    <scope>NUCLEOTIDE SEQUENCE</scope>
    <source>
        <strain evidence="11">CGMCC 1.12698</strain>
    </source>
</reference>
<dbReference type="PANTHER" id="PTHR37824:SF1">
    <property type="entry name" value="IRON-REGULATED SURFACE DETERMINANT PROTEIN C"/>
    <property type="match status" value="1"/>
</dbReference>
<proteinExistence type="predicted"/>
<evidence type="ECO:0000256" key="1">
    <source>
        <dbReference type="ARBA" id="ARBA00004168"/>
    </source>
</evidence>
<keyword evidence="6" id="KW-0572">Peptidoglycan-anchor</keyword>
<dbReference type="GO" id="GO:0009274">
    <property type="term" value="C:peptidoglycan-based cell wall"/>
    <property type="evidence" value="ECO:0007669"/>
    <property type="project" value="InterPro"/>
</dbReference>
<keyword evidence="3" id="KW-0964">Secreted</keyword>
<dbReference type="RefSeq" id="WP_188388115.1">
    <property type="nucleotide sequence ID" value="NZ_BMFK01000001.1"/>
</dbReference>
<dbReference type="EMBL" id="BMFK01000001">
    <property type="protein sequence ID" value="GGE69054.1"/>
    <property type="molecule type" value="Genomic_DNA"/>
</dbReference>
<reference evidence="11" key="2">
    <citation type="submission" date="2020-09" db="EMBL/GenBank/DDBJ databases">
        <authorList>
            <person name="Sun Q."/>
            <person name="Zhou Y."/>
        </authorList>
    </citation>
    <scope>NUCLEOTIDE SEQUENCE</scope>
    <source>
        <strain evidence="11">CGMCC 1.12698</strain>
    </source>
</reference>
<evidence type="ECO:0000256" key="4">
    <source>
        <dbReference type="ARBA" id="ARBA00022729"/>
    </source>
</evidence>
<dbReference type="SUPFAM" id="SSF158911">
    <property type="entry name" value="NEAT domain-like"/>
    <property type="match status" value="1"/>
</dbReference>
<dbReference type="InterPro" id="IPR019909">
    <property type="entry name" value="Haem_uptake_protein_IsdC"/>
</dbReference>
<dbReference type="PROSITE" id="PS50978">
    <property type="entry name" value="NEAT"/>
    <property type="match status" value="1"/>
</dbReference>
<keyword evidence="12" id="KW-1185">Reference proteome</keyword>
<dbReference type="InterPro" id="IPR037250">
    <property type="entry name" value="NEAT_dom_sf"/>
</dbReference>
<keyword evidence="4 9" id="KW-0732">Signal</keyword>
<accession>A0A917ARL1</accession>
<organism evidence="11 12">
    <name type="scientific">Priestia taiwanensis</name>
    <dbReference type="NCBI Taxonomy" id="1347902"/>
    <lineage>
        <taxon>Bacteria</taxon>
        <taxon>Bacillati</taxon>
        <taxon>Bacillota</taxon>
        <taxon>Bacilli</taxon>
        <taxon>Bacillales</taxon>
        <taxon>Bacillaceae</taxon>
        <taxon>Priestia</taxon>
    </lineage>
</organism>
<feature type="region of interest" description="Disordered" evidence="7">
    <location>
        <begin position="156"/>
        <end position="187"/>
    </location>
</feature>
<dbReference type="SMART" id="SM00725">
    <property type="entry name" value="NEAT"/>
    <property type="match status" value="1"/>
</dbReference>